<comment type="similarity">
    <text evidence="1">Belongs to the type-I restriction system S methylase family.</text>
</comment>
<gene>
    <name evidence="6" type="ORF">LCGC14_0003820</name>
</gene>
<dbReference type="InterPro" id="IPR044946">
    <property type="entry name" value="Restrct_endonuc_typeI_TRD_sf"/>
</dbReference>
<dbReference type="SUPFAM" id="SSF116734">
    <property type="entry name" value="DNA methylase specificity domain"/>
    <property type="match status" value="2"/>
</dbReference>
<sequence>MSFPRYPQYKNSGVPWISDMPHEWTRTYLKHVAHINMGQSPASKDCNADGIGTPFLQGNGEFDTTYPSAKQYCPVARKLADRGDILFSVRAPVGALNLADRVYGIGRGLCAIKSLEGISKGFLRWFLSSSQSFLDSVSTGSTFEAVSAEQIENMVLALPPTEQEQTQITRFLDLETARIDALIEQQQRLMELLKEKRQAVISHAVTKGLDPTVPMRDSGVEWLGEVPVLWDVMPSKYIFDFVTSGSRGWAEFYSDEGDLFFRITNLTRDSIEPKLESIQYVMPPSNSEGERSRIRLGDILISITADLGSVCVADQSIESGYVSQHIALARPNFNLCASRWIGYLVLSTPTKEQLVGAGYGGTKVQLNLDDIKTFFLAVPSLDEQKKIVRFLDAEIEKFDSLIYEATRGVSLLAERRSALISAAVTGKIDVRNWQPPAPESEQEAQQELAHG</sequence>
<evidence type="ECO:0000256" key="3">
    <source>
        <dbReference type="ARBA" id="ARBA00023125"/>
    </source>
</evidence>
<reference evidence="6" key="1">
    <citation type="journal article" date="2015" name="Nature">
        <title>Complex archaea that bridge the gap between prokaryotes and eukaryotes.</title>
        <authorList>
            <person name="Spang A."/>
            <person name="Saw J.H."/>
            <person name="Jorgensen S.L."/>
            <person name="Zaremba-Niedzwiedzka K."/>
            <person name="Martijn J."/>
            <person name="Lind A.E."/>
            <person name="van Eijk R."/>
            <person name="Schleper C."/>
            <person name="Guy L."/>
            <person name="Ettema T.J."/>
        </authorList>
    </citation>
    <scope>NUCLEOTIDE SEQUENCE</scope>
</reference>
<dbReference type="AlphaFoldDB" id="A0A0F9YJE5"/>
<feature type="domain" description="Type I restriction modification DNA specificity" evidence="5">
    <location>
        <begin position="297"/>
        <end position="395"/>
    </location>
</feature>
<feature type="region of interest" description="Disordered" evidence="4">
    <location>
        <begin position="431"/>
        <end position="451"/>
    </location>
</feature>
<keyword evidence="2" id="KW-0680">Restriction system</keyword>
<evidence type="ECO:0000256" key="1">
    <source>
        <dbReference type="ARBA" id="ARBA00010923"/>
    </source>
</evidence>
<dbReference type="InterPro" id="IPR051212">
    <property type="entry name" value="Type-I_RE_S_subunit"/>
</dbReference>
<evidence type="ECO:0000259" key="5">
    <source>
        <dbReference type="Pfam" id="PF01420"/>
    </source>
</evidence>
<name>A0A0F9YJE5_9ZZZZ</name>
<dbReference type="Gene3D" id="3.90.220.20">
    <property type="entry name" value="DNA methylase specificity domains"/>
    <property type="match status" value="2"/>
</dbReference>
<dbReference type="GO" id="GO:0003677">
    <property type="term" value="F:DNA binding"/>
    <property type="evidence" value="ECO:0007669"/>
    <property type="project" value="UniProtKB-KW"/>
</dbReference>
<dbReference type="Pfam" id="PF01420">
    <property type="entry name" value="Methylase_S"/>
    <property type="match status" value="2"/>
</dbReference>
<dbReference type="EMBL" id="LAZR01000001">
    <property type="protein sequence ID" value="KKO12372.1"/>
    <property type="molecule type" value="Genomic_DNA"/>
</dbReference>
<evidence type="ECO:0000256" key="4">
    <source>
        <dbReference type="SAM" id="MobiDB-lite"/>
    </source>
</evidence>
<accession>A0A0F9YJE5</accession>
<feature type="domain" description="Type I restriction modification DNA specificity" evidence="5">
    <location>
        <begin position="21"/>
        <end position="180"/>
    </location>
</feature>
<proteinExistence type="inferred from homology"/>
<organism evidence="6">
    <name type="scientific">marine sediment metagenome</name>
    <dbReference type="NCBI Taxonomy" id="412755"/>
    <lineage>
        <taxon>unclassified sequences</taxon>
        <taxon>metagenomes</taxon>
        <taxon>ecological metagenomes</taxon>
    </lineage>
</organism>
<evidence type="ECO:0000256" key="2">
    <source>
        <dbReference type="ARBA" id="ARBA00022747"/>
    </source>
</evidence>
<keyword evidence="3" id="KW-0238">DNA-binding</keyword>
<dbReference type="GO" id="GO:0009307">
    <property type="term" value="P:DNA restriction-modification system"/>
    <property type="evidence" value="ECO:0007669"/>
    <property type="project" value="UniProtKB-KW"/>
</dbReference>
<protein>
    <recommendedName>
        <fullName evidence="5">Type I restriction modification DNA specificity domain-containing protein</fullName>
    </recommendedName>
</protein>
<dbReference type="PANTHER" id="PTHR43140:SF1">
    <property type="entry name" value="TYPE I RESTRICTION ENZYME ECOKI SPECIFICITY SUBUNIT"/>
    <property type="match status" value="1"/>
</dbReference>
<dbReference type="InterPro" id="IPR000055">
    <property type="entry name" value="Restrct_endonuc_typeI_TRD"/>
</dbReference>
<comment type="caution">
    <text evidence="6">The sequence shown here is derived from an EMBL/GenBank/DDBJ whole genome shotgun (WGS) entry which is preliminary data.</text>
</comment>
<dbReference type="PANTHER" id="PTHR43140">
    <property type="entry name" value="TYPE-1 RESTRICTION ENZYME ECOKI SPECIFICITY PROTEIN"/>
    <property type="match status" value="1"/>
</dbReference>
<evidence type="ECO:0000313" key="6">
    <source>
        <dbReference type="EMBL" id="KKO12372.1"/>
    </source>
</evidence>